<keyword evidence="3" id="KW-1185">Reference proteome</keyword>
<feature type="compositionally biased region" description="Polar residues" evidence="1">
    <location>
        <begin position="167"/>
        <end position="180"/>
    </location>
</feature>
<evidence type="ECO:0000313" key="3">
    <source>
        <dbReference type="Proteomes" id="UP000541444"/>
    </source>
</evidence>
<dbReference type="AlphaFoldDB" id="A0A7J7NM47"/>
<gene>
    <name evidence="2" type="ORF">GIB67_014512</name>
</gene>
<protein>
    <submittedName>
        <fullName evidence="2">Uncharacterized protein</fullName>
    </submittedName>
</protein>
<feature type="region of interest" description="Disordered" evidence="1">
    <location>
        <begin position="46"/>
        <end position="104"/>
    </location>
</feature>
<feature type="compositionally biased region" description="Basic residues" evidence="1">
    <location>
        <begin position="57"/>
        <end position="67"/>
    </location>
</feature>
<feature type="region of interest" description="Disordered" evidence="1">
    <location>
        <begin position="157"/>
        <end position="187"/>
    </location>
</feature>
<dbReference type="EMBL" id="JACGCM010000698">
    <property type="protein sequence ID" value="KAF6168277.1"/>
    <property type="molecule type" value="Genomic_DNA"/>
</dbReference>
<evidence type="ECO:0000313" key="2">
    <source>
        <dbReference type="EMBL" id="KAF6168277.1"/>
    </source>
</evidence>
<organism evidence="2 3">
    <name type="scientific">Kingdonia uniflora</name>
    <dbReference type="NCBI Taxonomy" id="39325"/>
    <lineage>
        <taxon>Eukaryota</taxon>
        <taxon>Viridiplantae</taxon>
        <taxon>Streptophyta</taxon>
        <taxon>Embryophyta</taxon>
        <taxon>Tracheophyta</taxon>
        <taxon>Spermatophyta</taxon>
        <taxon>Magnoliopsida</taxon>
        <taxon>Ranunculales</taxon>
        <taxon>Circaeasteraceae</taxon>
        <taxon>Kingdonia</taxon>
    </lineage>
</organism>
<feature type="compositionally biased region" description="Basic and acidic residues" evidence="1">
    <location>
        <begin position="68"/>
        <end position="91"/>
    </location>
</feature>
<feature type="compositionally biased region" description="Basic and acidic residues" evidence="1">
    <location>
        <begin position="46"/>
        <end position="56"/>
    </location>
</feature>
<reference evidence="2 3" key="1">
    <citation type="journal article" date="2020" name="IScience">
        <title>Genome Sequencing of the Endangered Kingdonia uniflora (Circaeasteraceae, Ranunculales) Reveals Potential Mechanisms of Evolutionary Specialization.</title>
        <authorList>
            <person name="Sun Y."/>
            <person name="Deng T."/>
            <person name="Zhang A."/>
            <person name="Moore M.J."/>
            <person name="Landis J.B."/>
            <person name="Lin N."/>
            <person name="Zhang H."/>
            <person name="Zhang X."/>
            <person name="Huang J."/>
            <person name="Zhang X."/>
            <person name="Sun H."/>
            <person name="Wang H."/>
        </authorList>
    </citation>
    <scope>NUCLEOTIDE SEQUENCE [LARGE SCALE GENOMIC DNA]</scope>
    <source>
        <strain evidence="2">TB1705</strain>
        <tissue evidence="2">Leaf</tissue>
    </source>
</reference>
<proteinExistence type="predicted"/>
<accession>A0A7J7NM47</accession>
<evidence type="ECO:0000256" key="1">
    <source>
        <dbReference type="SAM" id="MobiDB-lite"/>
    </source>
</evidence>
<name>A0A7J7NM47_9MAGN</name>
<comment type="caution">
    <text evidence="2">The sequence shown here is derived from an EMBL/GenBank/DDBJ whole genome shotgun (WGS) entry which is preliminary data.</text>
</comment>
<dbReference type="Proteomes" id="UP000541444">
    <property type="component" value="Unassembled WGS sequence"/>
</dbReference>
<sequence length="187" mass="21463">MIEREGFEFCQEIQLGRTPKICSHCKVMGHLVSECRDVVKEIEQEKVIQKKADKEPKKKRRNRKKPSKKDMEDQDKGPETHLNEDKLKEPVVDTTPSNNKPIPVHKTCKGVVEMWDSTIRLWDGSNNSKEVEKEASLVNKSWAYMVEEGDSIHQNAEGVEVEDCSESESQSPDYNSNINKGYTEEIV</sequence>